<sequence>MLLWQMDKSRKKQEEKEFEAAMVAFAMDVASSIVTLPYAPRKLHLVTGLQWVEEKEKDAKSFYAMFRMRRSVFRTLHDLLVQKYGLESTSNISSKEVLAQFLWTVGTCQTTDNVADRFAHSRSVINKKFHEVLDCVDRMTGDYIRPIDPTFSEPHPVLRKTKFWPHFEHAIGAIDGTHIKVIVPKELEPQHRNRKGYTSENVMAVCDFDMRFTFVVPGWPGSVHDTRVWSDAIVR</sequence>
<evidence type="ECO:0000256" key="6">
    <source>
        <dbReference type="ARBA" id="ARBA00022801"/>
    </source>
</evidence>
<evidence type="ECO:0000256" key="5">
    <source>
        <dbReference type="ARBA" id="ARBA00022723"/>
    </source>
</evidence>
<evidence type="ECO:0000256" key="4">
    <source>
        <dbReference type="ARBA" id="ARBA00022722"/>
    </source>
</evidence>
<reference evidence="11" key="2">
    <citation type="journal article" date="2017" name="Nat. Plants">
        <title>The Aegilops tauschii genome reveals multiple impacts of transposons.</title>
        <authorList>
            <person name="Zhao G."/>
            <person name="Zou C."/>
            <person name="Li K."/>
            <person name="Wang K."/>
            <person name="Li T."/>
            <person name="Gao L."/>
            <person name="Zhang X."/>
            <person name="Wang H."/>
            <person name="Yang Z."/>
            <person name="Liu X."/>
            <person name="Jiang W."/>
            <person name="Mao L."/>
            <person name="Kong X."/>
            <person name="Jiao Y."/>
            <person name="Jia J."/>
        </authorList>
    </citation>
    <scope>NUCLEOTIDE SEQUENCE [LARGE SCALE GENOMIC DNA]</scope>
    <source>
        <strain evidence="11">cv. AL8/78</strain>
    </source>
</reference>
<dbReference type="GO" id="GO:0046872">
    <property type="term" value="F:metal ion binding"/>
    <property type="evidence" value="ECO:0007669"/>
    <property type="project" value="UniProtKB-KW"/>
</dbReference>
<accession>A0A453E0C4</accession>
<evidence type="ECO:0000259" key="9">
    <source>
        <dbReference type="Pfam" id="PF26138"/>
    </source>
</evidence>
<keyword evidence="11" id="KW-1185">Reference proteome</keyword>
<dbReference type="EnsemblPlants" id="AET3Gv20175900.1">
    <property type="protein sequence ID" value="AET3Gv20175900.1"/>
    <property type="gene ID" value="AET3Gv20175900"/>
</dbReference>
<reference evidence="11" key="1">
    <citation type="journal article" date="2014" name="Science">
        <title>Ancient hybridizations among the ancestral genomes of bread wheat.</title>
        <authorList>
            <consortium name="International Wheat Genome Sequencing Consortium,"/>
            <person name="Marcussen T."/>
            <person name="Sandve S.R."/>
            <person name="Heier L."/>
            <person name="Spannagl M."/>
            <person name="Pfeifer M."/>
            <person name="Jakobsen K.S."/>
            <person name="Wulff B.B."/>
            <person name="Steuernagel B."/>
            <person name="Mayer K.F."/>
            <person name="Olsen O.A."/>
        </authorList>
    </citation>
    <scope>NUCLEOTIDE SEQUENCE [LARGE SCALE GENOMIC DNA]</scope>
    <source>
        <strain evidence="11">cv. AL8/78</strain>
    </source>
</reference>
<keyword evidence="5" id="KW-0479">Metal-binding</keyword>
<keyword evidence="7" id="KW-0539">Nucleus</keyword>
<dbReference type="GO" id="GO:0005634">
    <property type="term" value="C:nucleus"/>
    <property type="evidence" value="ECO:0007669"/>
    <property type="project" value="UniProtKB-SubCell"/>
</dbReference>
<keyword evidence="6" id="KW-0378">Hydrolase</keyword>
<comment type="cofactor">
    <cofactor evidence="1">
        <name>a divalent metal cation</name>
        <dbReference type="ChEBI" id="CHEBI:60240"/>
    </cofactor>
</comment>
<reference evidence="10" key="5">
    <citation type="journal article" date="2021" name="G3 (Bethesda)">
        <title>Aegilops tauschii genome assembly Aet v5.0 features greater sequence contiguity and improved annotation.</title>
        <authorList>
            <person name="Wang L."/>
            <person name="Zhu T."/>
            <person name="Rodriguez J.C."/>
            <person name="Deal K.R."/>
            <person name="Dubcovsky J."/>
            <person name="McGuire P.E."/>
            <person name="Lux T."/>
            <person name="Spannagl M."/>
            <person name="Mayer K.F.X."/>
            <person name="Baldrich P."/>
            <person name="Meyers B.C."/>
            <person name="Huo N."/>
            <person name="Gu Y.Q."/>
            <person name="Zhou H."/>
            <person name="Devos K.M."/>
            <person name="Bennetzen J.L."/>
            <person name="Unver T."/>
            <person name="Budak H."/>
            <person name="Gulick P.J."/>
            <person name="Galiba G."/>
            <person name="Kalapos B."/>
            <person name="Nelson D.R."/>
            <person name="Li P."/>
            <person name="You F.M."/>
            <person name="Luo M.C."/>
            <person name="Dvorak J."/>
        </authorList>
    </citation>
    <scope>NUCLEOTIDE SEQUENCE [LARGE SCALE GENOMIC DNA]</scope>
    <source>
        <strain evidence="10">cv. AL8/78</strain>
    </source>
</reference>
<reference evidence="10" key="3">
    <citation type="journal article" date="2017" name="Nature">
        <title>Genome sequence of the progenitor of the wheat D genome Aegilops tauschii.</title>
        <authorList>
            <person name="Luo M.C."/>
            <person name="Gu Y.Q."/>
            <person name="Puiu D."/>
            <person name="Wang H."/>
            <person name="Twardziok S.O."/>
            <person name="Deal K.R."/>
            <person name="Huo N."/>
            <person name="Zhu T."/>
            <person name="Wang L."/>
            <person name="Wang Y."/>
            <person name="McGuire P.E."/>
            <person name="Liu S."/>
            <person name="Long H."/>
            <person name="Ramasamy R.K."/>
            <person name="Rodriguez J.C."/>
            <person name="Van S.L."/>
            <person name="Yuan L."/>
            <person name="Wang Z."/>
            <person name="Xia Z."/>
            <person name="Xiao L."/>
            <person name="Anderson O.D."/>
            <person name="Ouyang S."/>
            <person name="Liang Y."/>
            <person name="Zimin A.V."/>
            <person name="Pertea G."/>
            <person name="Qi P."/>
            <person name="Bennetzen J.L."/>
            <person name="Dai X."/>
            <person name="Dawson M.W."/>
            <person name="Muller H.G."/>
            <person name="Kugler K."/>
            <person name="Rivarola-Duarte L."/>
            <person name="Spannagl M."/>
            <person name="Mayer K.F.X."/>
            <person name="Lu F.H."/>
            <person name="Bevan M.W."/>
            <person name="Leroy P."/>
            <person name="Li P."/>
            <person name="You F.M."/>
            <person name="Sun Q."/>
            <person name="Liu Z."/>
            <person name="Lyons E."/>
            <person name="Wicker T."/>
            <person name="Salzberg S.L."/>
            <person name="Devos K.M."/>
            <person name="Dvorak J."/>
        </authorList>
    </citation>
    <scope>NUCLEOTIDE SEQUENCE [LARGE SCALE GENOMIC DNA]</scope>
    <source>
        <strain evidence="10">cv. AL8/78</strain>
    </source>
</reference>
<proteinExistence type="inferred from homology"/>
<dbReference type="Proteomes" id="UP000015105">
    <property type="component" value="Chromosome 3D"/>
</dbReference>
<evidence type="ECO:0000256" key="1">
    <source>
        <dbReference type="ARBA" id="ARBA00001968"/>
    </source>
</evidence>
<comment type="similarity">
    <text evidence="3">Belongs to the HARBI1 family.</text>
</comment>
<name>A0A453E0C4_AEGTS</name>
<keyword evidence="4" id="KW-0540">Nuclease</keyword>
<reference evidence="10" key="4">
    <citation type="submission" date="2019-03" db="UniProtKB">
        <authorList>
            <consortium name="EnsemblPlants"/>
        </authorList>
    </citation>
    <scope>IDENTIFICATION</scope>
</reference>
<comment type="subcellular location">
    <subcellularLocation>
        <location evidence="2">Nucleus</location>
    </subcellularLocation>
</comment>
<dbReference type="AlphaFoldDB" id="A0A453E0C4"/>
<dbReference type="STRING" id="200361.A0A453E0C4"/>
<evidence type="ECO:0000256" key="3">
    <source>
        <dbReference type="ARBA" id="ARBA00006958"/>
    </source>
</evidence>
<dbReference type="InterPro" id="IPR027806">
    <property type="entry name" value="HARBI1_dom"/>
</dbReference>
<feature type="domain" description="DUF8040" evidence="9">
    <location>
        <begin position="46"/>
        <end position="136"/>
    </location>
</feature>
<organism evidence="10 11">
    <name type="scientific">Aegilops tauschii subsp. strangulata</name>
    <name type="common">Goatgrass</name>
    <dbReference type="NCBI Taxonomy" id="200361"/>
    <lineage>
        <taxon>Eukaryota</taxon>
        <taxon>Viridiplantae</taxon>
        <taxon>Streptophyta</taxon>
        <taxon>Embryophyta</taxon>
        <taxon>Tracheophyta</taxon>
        <taxon>Spermatophyta</taxon>
        <taxon>Magnoliopsida</taxon>
        <taxon>Liliopsida</taxon>
        <taxon>Poales</taxon>
        <taxon>Poaceae</taxon>
        <taxon>BOP clade</taxon>
        <taxon>Pooideae</taxon>
        <taxon>Triticodae</taxon>
        <taxon>Triticeae</taxon>
        <taxon>Triticinae</taxon>
        <taxon>Aegilops</taxon>
    </lineage>
</organism>
<dbReference type="PANTHER" id="PTHR22930:SF280">
    <property type="entry name" value="OS11G0202600 PROTEIN"/>
    <property type="match status" value="1"/>
</dbReference>
<feature type="domain" description="DDE Tnp4" evidence="8">
    <location>
        <begin position="174"/>
        <end position="230"/>
    </location>
</feature>
<dbReference type="GO" id="GO:0004518">
    <property type="term" value="F:nuclease activity"/>
    <property type="evidence" value="ECO:0007669"/>
    <property type="project" value="UniProtKB-KW"/>
</dbReference>
<dbReference type="Gramene" id="AET3Gv20175900.1">
    <property type="protein sequence ID" value="AET3Gv20175900.1"/>
    <property type="gene ID" value="AET3Gv20175900"/>
</dbReference>
<dbReference type="InterPro" id="IPR058353">
    <property type="entry name" value="DUF8040"/>
</dbReference>
<evidence type="ECO:0000259" key="8">
    <source>
        <dbReference type="Pfam" id="PF13359"/>
    </source>
</evidence>
<evidence type="ECO:0000256" key="7">
    <source>
        <dbReference type="ARBA" id="ARBA00023242"/>
    </source>
</evidence>
<protein>
    <submittedName>
        <fullName evidence="10">Uncharacterized protein</fullName>
    </submittedName>
</protein>
<dbReference type="Pfam" id="PF13359">
    <property type="entry name" value="DDE_Tnp_4"/>
    <property type="match status" value="1"/>
</dbReference>
<dbReference type="InterPro" id="IPR045249">
    <property type="entry name" value="HARBI1-like"/>
</dbReference>
<evidence type="ECO:0000313" key="11">
    <source>
        <dbReference type="Proteomes" id="UP000015105"/>
    </source>
</evidence>
<evidence type="ECO:0000313" key="10">
    <source>
        <dbReference type="EnsemblPlants" id="AET3Gv20175900.1"/>
    </source>
</evidence>
<evidence type="ECO:0000256" key="2">
    <source>
        <dbReference type="ARBA" id="ARBA00004123"/>
    </source>
</evidence>
<dbReference type="Pfam" id="PF26138">
    <property type="entry name" value="DUF8040"/>
    <property type="match status" value="1"/>
</dbReference>
<dbReference type="PANTHER" id="PTHR22930">
    <property type="match status" value="1"/>
</dbReference>
<dbReference type="GO" id="GO:0016787">
    <property type="term" value="F:hydrolase activity"/>
    <property type="evidence" value="ECO:0007669"/>
    <property type="project" value="UniProtKB-KW"/>
</dbReference>